<evidence type="ECO:0000256" key="6">
    <source>
        <dbReference type="ARBA" id="ARBA00022824"/>
    </source>
</evidence>
<feature type="region of interest" description="Disordered" evidence="11">
    <location>
        <begin position="294"/>
        <end position="317"/>
    </location>
</feature>
<evidence type="ECO:0000256" key="4">
    <source>
        <dbReference type="ARBA" id="ARBA00022448"/>
    </source>
</evidence>
<evidence type="ECO:0000256" key="1">
    <source>
        <dbReference type="ARBA" id="ARBA00004477"/>
    </source>
</evidence>
<accession>A0A7R9YZA1</accession>
<dbReference type="EMBL" id="HBEC01027242">
    <property type="protein sequence ID" value="CAD8294545.1"/>
    <property type="molecule type" value="Transcribed_RNA"/>
</dbReference>
<name>A0A7R9YZA1_9CHLO</name>
<keyword evidence="6" id="KW-0256">Endoplasmic reticulum</keyword>
<organism evidence="13">
    <name type="scientific">Chlamydomonas euryale</name>
    <dbReference type="NCBI Taxonomy" id="1486919"/>
    <lineage>
        <taxon>Eukaryota</taxon>
        <taxon>Viridiplantae</taxon>
        <taxon>Chlorophyta</taxon>
        <taxon>core chlorophytes</taxon>
        <taxon>Chlorophyceae</taxon>
        <taxon>CS clade</taxon>
        <taxon>Chlamydomonadales</taxon>
        <taxon>Chlamydomonadaceae</taxon>
        <taxon>Chlamydomonas</taxon>
    </lineage>
</organism>
<keyword evidence="4" id="KW-0813">Transport</keyword>
<feature type="transmembrane region" description="Helical" evidence="12">
    <location>
        <begin position="167"/>
        <end position="186"/>
    </location>
</feature>
<dbReference type="InterPro" id="IPR004728">
    <property type="entry name" value="Sec62"/>
</dbReference>
<feature type="transmembrane region" description="Helical" evidence="12">
    <location>
        <begin position="139"/>
        <end position="161"/>
    </location>
</feature>
<keyword evidence="5 12" id="KW-0812">Transmembrane</keyword>
<evidence type="ECO:0000256" key="2">
    <source>
        <dbReference type="ARBA" id="ARBA00010604"/>
    </source>
</evidence>
<evidence type="ECO:0000256" key="9">
    <source>
        <dbReference type="ARBA" id="ARBA00023010"/>
    </source>
</evidence>
<comment type="subcellular location">
    <subcellularLocation>
        <location evidence="1">Endoplasmic reticulum membrane</location>
        <topology evidence="1">Multi-pass membrane protein</topology>
    </subcellularLocation>
</comment>
<reference evidence="13" key="1">
    <citation type="submission" date="2021-01" db="EMBL/GenBank/DDBJ databases">
        <authorList>
            <person name="Corre E."/>
            <person name="Pelletier E."/>
            <person name="Niang G."/>
            <person name="Scheremetjew M."/>
            <person name="Finn R."/>
            <person name="Kale V."/>
            <person name="Holt S."/>
            <person name="Cochrane G."/>
            <person name="Meng A."/>
            <person name="Brown T."/>
            <person name="Cohen L."/>
        </authorList>
    </citation>
    <scope>NUCLEOTIDE SEQUENCE</scope>
    <source>
        <strain evidence="13">CCMP219</strain>
    </source>
</reference>
<evidence type="ECO:0000256" key="12">
    <source>
        <dbReference type="SAM" id="Phobius"/>
    </source>
</evidence>
<dbReference type="Pfam" id="PF03839">
    <property type="entry name" value="Sec62"/>
    <property type="match status" value="1"/>
</dbReference>
<keyword evidence="9" id="KW-0811">Translocation</keyword>
<feature type="compositionally biased region" description="Gly residues" evidence="11">
    <location>
        <begin position="298"/>
        <end position="317"/>
    </location>
</feature>
<dbReference type="GO" id="GO:0005789">
    <property type="term" value="C:endoplasmic reticulum membrane"/>
    <property type="evidence" value="ECO:0007669"/>
    <property type="project" value="UniProtKB-SubCell"/>
</dbReference>
<evidence type="ECO:0000256" key="8">
    <source>
        <dbReference type="ARBA" id="ARBA00022989"/>
    </source>
</evidence>
<evidence type="ECO:0000256" key="3">
    <source>
        <dbReference type="ARBA" id="ARBA00021257"/>
    </source>
</evidence>
<dbReference type="GO" id="GO:0031204">
    <property type="term" value="P:post-translational protein targeting to membrane, translocation"/>
    <property type="evidence" value="ECO:0007669"/>
    <property type="project" value="TreeGrafter"/>
</dbReference>
<protein>
    <recommendedName>
        <fullName evidence="3">Translocation protein SEC62</fullName>
    </recommendedName>
</protein>
<keyword evidence="8 12" id="KW-1133">Transmembrane helix</keyword>
<evidence type="ECO:0000256" key="10">
    <source>
        <dbReference type="ARBA" id="ARBA00023136"/>
    </source>
</evidence>
<keyword evidence="7" id="KW-0653">Protein transport</keyword>
<keyword evidence="10 12" id="KW-0472">Membrane</keyword>
<evidence type="ECO:0000313" key="13">
    <source>
        <dbReference type="EMBL" id="CAD8294545.1"/>
    </source>
</evidence>
<dbReference type="PANTHER" id="PTHR12443:SF9">
    <property type="entry name" value="TRANSLOCATION PROTEIN SEC62"/>
    <property type="match status" value="1"/>
</dbReference>
<dbReference type="PANTHER" id="PTHR12443">
    <property type="entry name" value="TRANSLOCATION PROTEIN SEC62"/>
    <property type="match status" value="1"/>
</dbReference>
<gene>
    <name evidence="13" type="ORF">CEUR00632_LOCUS12577</name>
</gene>
<evidence type="ECO:0000256" key="7">
    <source>
        <dbReference type="ARBA" id="ARBA00022927"/>
    </source>
</evidence>
<comment type="similarity">
    <text evidence="2">Belongs to the SEC62 family.</text>
</comment>
<dbReference type="AlphaFoldDB" id="A0A7R9YZA1"/>
<proteinExistence type="inferred from homology"/>
<evidence type="ECO:0000256" key="11">
    <source>
        <dbReference type="SAM" id="MobiDB-lite"/>
    </source>
</evidence>
<feature type="transmembrane region" description="Helical" evidence="12">
    <location>
        <begin position="240"/>
        <end position="257"/>
    </location>
</feature>
<sequence>MATHKLKHTDGYRALADELRGKDGVVYANAKLESPDGDGSYVEYIRGKDLARYLRAKPEKMEKLVKAAGQGRDVEDQIRDLVHFFIHRALLIKAERKHKKPKPGRTALVKYPRTLLLCQDQSWDESHFYAWRYDRPTSLWYYVAVCLVPLLVVGACLFPLAPLAVRLGTVYVLAGIVTIILGVLLLRTVVHWVVWSLTGYELLLWPNLMDERVGLVDAFSPLVSLEPPPKEAKGQWKQRLLAGVVLAGVVWVLYAHHPDLDTIKDEAQKAHDNLADYLDLRGKNKAFLTGNNASNGTAGAGAGGNAGPGSGSGRQDL</sequence>
<evidence type="ECO:0000256" key="5">
    <source>
        <dbReference type="ARBA" id="ARBA00022692"/>
    </source>
</evidence>